<evidence type="ECO:0000313" key="2">
    <source>
        <dbReference type="Proteomes" id="UP001066276"/>
    </source>
</evidence>
<dbReference type="EMBL" id="JANPWB010000010">
    <property type="protein sequence ID" value="KAJ1146220.1"/>
    <property type="molecule type" value="Genomic_DNA"/>
</dbReference>
<gene>
    <name evidence="1" type="ORF">NDU88_012500</name>
</gene>
<accession>A0AAV7R1T8</accession>
<evidence type="ECO:0000313" key="1">
    <source>
        <dbReference type="EMBL" id="KAJ1146220.1"/>
    </source>
</evidence>
<comment type="caution">
    <text evidence="1">The sequence shown here is derived from an EMBL/GenBank/DDBJ whole genome shotgun (WGS) entry which is preliminary data.</text>
</comment>
<sequence>MCRCLLEQKRLSTAVDSQEAEGQVSHQHINVAPLPVKLTDRKDVNTLITIHDESMATVPATGLGSNSHRHLLPCWITSTLEVGAPDEMLPGRSSTDTALSVTWYRQPPRRLLQIARWLQLVLLEDILGFL</sequence>
<name>A0AAV7R1T8_PLEWA</name>
<dbReference type="Proteomes" id="UP001066276">
    <property type="component" value="Chromosome 6"/>
</dbReference>
<reference evidence="1" key="1">
    <citation type="journal article" date="2022" name="bioRxiv">
        <title>Sequencing and chromosome-scale assembly of the giantPleurodeles waltlgenome.</title>
        <authorList>
            <person name="Brown T."/>
            <person name="Elewa A."/>
            <person name="Iarovenko S."/>
            <person name="Subramanian E."/>
            <person name="Araus A.J."/>
            <person name="Petzold A."/>
            <person name="Susuki M."/>
            <person name="Suzuki K.-i.T."/>
            <person name="Hayashi T."/>
            <person name="Toyoda A."/>
            <person name="Oliveira C."/>
            <person name="Osipova E."/>
            <person name="Leigh N.D."/>
            <person name="Simon A."/>
            <person name="Yun M.H."/>
        </authorList>
    </citation>
    <scope>NUCLEOTIDE SEQUENCE</scope>
    <source>
        <strain evidence="1">20211129_DDA</strain>
        <tissue evidence="1">Liver</tissue>
    </source>
</reference>
<organism evidence="1 2">
    <name type="scientific">Pleurodeles waltl</name>
    <name type="common">Iberian ribbed newt</name>
    <dbReference type="NCBI Taxonomy" id="8319"/>
    <lineage>
        <taxon>Eukaryota</taxon>
        <taxon>Metazoa</taxon>
        <taxon>Chordata</taxon>
        <taxon>Craniata</taxon>
        <taxon>Vertebrata</taxon>
        <taxon>Euteleostomi</taxon>
        <taxon>Amphibia</taxon>
        <taxon>Batrachia</taxon>
        <taxon>Caudata</taxon>
        <taxon>Salamandroidea</taxon>
        <taxon>Salamandridae</taxon>
        <taxon>Pleurodelinae</taxon>
        <taxon>Pleurodeles</taxon>
    </lineage>
</organism>
<proteinExistence type="predicted"/>
<protein>
    <submittedName>
        <fullName evidence="1">Uncharacterized protein</fullName>
    </submittedName>
</protein>
<dbReference type="AlphaFoldDB" id="A0AAV7R1T8"/>
<keyword evidence="2" id="KW-1185">Reference proteome</keyword>